<evidence type="ECO:0000256" key="1">
    <source>
        <dbReference type="SAM" id="SignalP"/>
    </source>
</evidence>
<dbReference type="EMBL" id="LQNU01000049">
    <property type="protein sequence ID" value="KZE81965.1"/>
    <property type="molecule type" value="Genomic_DNA"/>
</dbReference>
<feature type="signal peptide" evidence="1">
    <location>
        <begin position="1"/>
        <end position="20"/>
    </location>
</feature>
<dbReference type="RefSeq" id="WP_038984551.1">
    <property type="nucleotide sequence ID" value="NZ_JWJO01000004.1"/>
</dbReference>
<accession>A0A161SJI7</accession>
<proteinExistence type="predicted"/>
<sequence length="1108" mass="123716">MKKYIITCAALFAMSYYGHAQIGIGTKTPDATTALDMSQVKNKGVLFPQVTLADVKSVAPFTTSLKKGLLVYNTNNSLLGINGDATGFYQWNGLSWDKLVSHSEVVKLIEDSKGESNEDLKRLIEQLVNENKDGKFSGTSVVMYDFDKEEFYTLVKDKDGSVIKSTPINLTNAIRKAETNTFIRPVKDANKKTTGYLYFSEEAIKVWQMANPTIAADYVKEMKKKDGILLDVVGDVTNNLEEIFKSKQDFFENFIKNIKGNVTVSVEGDRTYLIYNDGTKEIKIDLSQLETETFVRTIKEIRDDKEVIMGYVHFNEEQINKWIKANPAGANSYKTEMKNSDGTYLDIIGTITNNFKDILNKNSEYLTKLIQDTKGNVTVKIIDGKTYLVYKDENGKEVVIDLSAMEVDTFVRAIIDPKTDKLVNYVYFSEVAITKWQSANKDIASRYKEMMKETDGGTIIDIVGTVSQNFEKIINNEGNKELITKIINSSEGNVTVKVIDGKTVLVYKDKDGKEVVIDLSSLEVDTFVKAIIDPKTDKILNYVYFGEAAITTWQKANPKKAEDYKDLMKLEDGGVLIDVVGAVSQNFEKIIKEGDNIRLVTEIVEKTKGAVSVEERNGKLVLVYVDETGKKQEFDLSTVETETYMIDLVDPTTKKITGYVYFSEEAISKWKKANPGKDYKKDMTAADGKLLDVVGTVNNNFKEIIEKNESLISNVKGNVTVKVEGDKTYLVYKDEKGDEQKVDLSANETETYMIDLVDPTTKKITGYVYFSEEAISKWKKANPGKDYKKDMTAADGKLLDVVGTVNNNFKEIIEKNESLISNVKGNVTVKVEGDKTYLVYKDEKGDEQKVDLSAQETDTFVRIVPGKDSKGKTINLKYVYFGEEAIATWKKANPGKDYKEFMPESAGVVIDVLSDVTNNLGDILNNSGDAFNDYLNAFLIKGGNVYYGKLDPKDTTAKDVLYSVTKDPSTGKETRTVIDLTNTIKEILKETNNDLIKELKSAVAYDITKEVAVTNIKSDGKEVSVFSAVADVNANDAEVKGVNLPDSLWQKTFKVFDVKLYDASGNLLTVNVSEFAIGKTDFNFALGSGEIYSTLPAGKYKVVVYFTN</sequence>
<feature type="chain" id="PRO_5007827326" evidence="1">
    <location>
        <begin position="21"/>
        <end position="1108"/>
    </location>
</feature>
<organism evidence="2 3">
    <name type="scientific">Myroides marinus</name>
    <dbReference type="NCBI Taxonomy" id="703342"/>
    <lineage>
        <taxon>Bacteria</taxon>
        <taxon>Pseudomonadati</taxon>
        <taxon>Bacteroidota</taxon>
        <taxon>Flavobacteriia</taxon>
        <taxon>Flavobacteriales</taxon>
        <taxon>Flavobacteriaceae</taxon>
        <taxon>Myroides</taxon>
    </lineage>
</organism>
<dbReference type="OrthoDB" id="9810174at2"/>
<keyword evidence="3" id="KW-1185">Reference proteome</keyword>
<name>A0A161SJI7_9FLAO</name>
<evidence type="ECO:0000313" key="3">
    <source>
        <dbReference type="Proteomes" id="UP000076630"/>
    </source>
</evidence>
<protein>
    <submittedName>
        <fullName evidence="2">Uncharacterized protein</fullName>
    </submittedName>
</protein>
<gene>
    <name evidence="2" type="ORF">AV926_07485</name>
</gene>
<dbReference type="AlphaFoldDB" id="A0A161SJI7"/>
<evidence type="ECO:0000313" key="2">
    <source>
        <dbReference type="EMBL" id="KZE81965.1"/>
    </source>
</evidence>
<keyword evidence="1" id="KW-0732">Signal</keyword>
<comment type="caution">
    <text evidence="2">The sequence shown here is derived from an EMBL/GenBank/DDBJ whole genome shotgun (WGS) entry which is preliminary data.</text>
</comment>
<dbReference type="Proteomes" id="UP000076630">
    <property type="component" value="Unassembled WGS sequence"/>
</dbReference>
<reference evidence="2 3" key="1">
    <citation type="submission" date="2016-01" db="EMBL/GenBank/DDBJ databases">
        <title>Whole genome sequencing of Myroides marinus L41.</title>
        <authorList>
            <person name="Hong K.W."/>
        </authorList>
    </citation>
    <scope>NUCLEOTIDE SEQUENCE [LARGE SCALE GENOMIC DNA]</scope>
    <source>
        <strain evidence="2 3">L41</strain>
    </source>
</reference>